<dbReference type="Pfam" id="PF18044">
    <property type="entry name" value="zf-CCCH_4"/>
    <property type="match status" value="1"/>
</dbReference>
<keyword evidence="2 6" id="KW-0479">Metal-binding</keyword>
<feature type="zinc finger region" description="C3H1-type" evidence="6">
    <location>
        <begin position="337"/>
        <end position="366"/>
    </location>
</feature>
<dbReference type="InterPro" id="IPR036855">
    <property type="entry name" value="Znf_CCCH_sf"/>
</dbReference>
<feature type="zinc finger region" description="C3H1-type" evidence="6">
    <location>
        <begin position="31"/>
        <end position="58"/>
    </location>
</feature>
<protein>
    <recommendedName>
        <fullName evidence="11">RING-type E3 ubiquitin transferase</fullName>
    </recommendedName>
</protein>
<evidence type="ECO:0000256" key="5">
    <source>
        <dbReference type="ARBA" id="ARBA00022833"/>
    </source>
</evidence>
<comment type="caution">
    <text evidence="9">The sequence shown here is derived from an EMBL/GenBank/DDBJ whole genome shotgun (WGS) entry which is preliminary data.</text>
</comment>
<reference evidence="9 10" key="1">
    <citation type="journal article" date="2023" name="Hortic Res">
        <title>Pangenome of water caltrop reveals structural variations and asymmetric subgenome divergence after allopolyploidization.</title>
        <authorList>
            <person name="Zhang X."/>
            <person name="Chen Y."/>
            <person name="Wang L."/>
            <person name="Yuan Y."/>
            <person name="Fang M."/>
            <person name="Shi L."/>
            <person name="Lu R."/>
            <person name="Comes H.P."/>
            <person name="Ma Y."/>
            <person name="Chen Y."/>
            <person name="Huang G."/>
            <person name="Zhou Y."/>
            <person name="Zheng Z."/>
            <person name="Qiu Y."/>
        </authorList>
    </citation>
    <scope>NUCLEOTIDE SEQUENCE [LARGE SCALE GENOMIC DNA]</scope>
    <source>
        <tissue evidence="9">Roots</tissue>
    </source>
</reference>
<dbReference type="EMBL" id="JAXIOK010000013">
    <property type="protein sequence ID" value="KAK4756669.1"/>
    <property type="molecule type" value="Genomic_DNA"/>
</dbReference>
<dbReference type="GO" id="GO:0061630">
    <property type="term" value="F:ubiquitin protein ligase activity"/>
    <property type="evidence" value="ECO:0007669"/>
    <property type="project" value="UniProtKB-EC"/>
</dbReference>
<dbReference type="PANTHER" id="PTHR11224:SF10">
    <property type="entry name" value="IP09428P-RELATED"/>
    <property type="match status" value="1"/>
</dbReference>
<dbReference type="InterPro" id="IPR045072">
    <property type="entry name" value="MKRN-like"/>
</dbReference>
<feature type="zinc finger region" description="C3H1-type" evidence="6">
    <location>
        <begin position="3"/>
        <end position="30"/>
    </location>
</feature>
<dbReference type="InterPro" id="IPR018957">
    <property type="entry name" value="Znf_C3HC4_RING-type"/>
</dbReference>
<gene>
    <name evidence="9" type="ORF">SAY87_006796</name>
</gene>
<keyword evidence="10" id="KW-1185">Reference proteome</keyword>
<feature type="domain" description="RING-type" evidence="7">
    <location>
        <begin position="250"/>
        <end position="308"/>
    </location>
</feature>
<evidence type="ECO:0000256" key="1">
    <source>
        <dbReference type="ARBA" id="ARBA00022679"/>
    </source>
</evidence>
<dbReference type="PROSITE" id="PS50089">
    <property type="entry name" value="ZF_RING_2"/>
    <property type="match status" value="1"/>
</dbReference>
<dbReference type="SUPFAM" id="SSF57850">
    <property type="entry name" value="RING/U-box"/>
    <property type="match status" value="1"/>
</dbReference>
<evidence type="ECO:0000256" key="3">
    <source>
        <dbReference type="ARBA" id="ARBA00022737"/>
    </source>
</evidence>
<dbReference type="InterPro" id="IPR000571">
    <property type="entry name" value="Znf_CCCH"/>
</dbReference>
<organism evidence="9 10">
    <name type="scientific">Trapa incisa</name>
    <dbReference type="NCBI Taxonomy" id="236973"/>
    <lineage>
        <taxon>Eukaryota</taxon>
        <taxon>Viridiplantae</taxon>
        <taxon>Streptophyta</taxon>
        <taxon>Embryophyta</taxon>
        <taxon>Tracheophyta</taxon>
        <taxon>Spermatophyta</taxon>
        <taxon>Magnoliopsida</taxon>
        <taxon>eudicotyledons</taxon>
        <taxon>Gunneridae</taxon>
        <taxon>Pentapetalae</taxon>
        <taxon>rosids</taxon>
        <taxon>malvids</taxon>
        <taxon>Myrtales</taxon>
        <taxon>Lythraceae</taxon>
        <taxon>Trapa</taxon>
    </lineage>
</organism>
<evidence type="ECO:0000256" key="6">
    <source>
        <dbReference type="PROSITE-ProRule" id="PRU00723"/>
    </source>
</evidence>
<dbReference type="InterPro" id="IPR017907">
    <property type="entry name" value="Znf_RING_CS"/>
</dbReference>
<evidence type="ECO:0000259" key="8">
    <source>
        <dbReference type="PROSITE" id="PS50103"/>
    </source>
</evidence>
<dbReference type="GO" id="GO:0000209">
    <property type="term" value="P:protein polyubiquitination"/>
    <property type="evidence" value="ECO:0007669"/>
    <property type="project" value="InterPro"/>
</dbReference>
<dbReference type="InterPro" id="IPR013083">
    <property type="entry name" value="Znf_RING/FYVE/PHD"/>
</dbReference>
<dbReference type="SUPFAM" id="SSF90229">
    <property type="entry name" value="CCCH zinc finger"/>
    <property type="match status" value="2"/>
</dbReference>
<dbReference type="InterPro" id="IPR001841">
    <property type="entry name" value="Znf_RING"/>
</dbReference>
<dbReference type="SMART" id="SM00184">
    <property type="entry name" value="RING"/>
    <property type="match status" value="1"/>
</dbReference>
<dbReference type="InterPro" id="IPR041367">
    <property type="entry name" value="Znf-CCCH_4"/>
</dbReference>
<dbReference type="Pfam" id="PF00097">
    <property type="entry name" value="zf-C3HC4"/>
    <property type="match status" value="1"/>
</dbReference>
<dbReference type="PANTHER" id="PTHR11224">
    <property type="entry name" value="MAKORIN-RELATED"/>
    <property type="match status" value="1"/>
</dbReference>
<keyword evidence="4 6" id="KW-0863">Zinc-finger</keyword>
<dbReference type="GO" id="GO:0008270">
    <property type="term" value="F:zinc ion binding"/>
    <property type="evidence" value="ECO:0007669"/>
    <property type="project" value="UniProtKB-KW"/>
</dbReference>
<evidence type="ECO:0000259" key="7">
    <source>
        <dbReference type="PROSITE" id="PS50089"/>
    </source>
</evidence>
<feature type="domain" description="C3H1-type" evidence="8">
    <location>
        <begin position="3"/>
        <end position="30"/>
    </location>
</feature>
<feature type="domain" description="C3H1-type" evidence="8">
    <location>
        <begin position="337"/>
        <end position="366"/>
    </location>
</feature>
<keyword evidence="1" id="KW-0808">Transferase</keyword>
<dbReference type="PROSITE" id="PS50103">
    <property type="entry name" value="ZF_C3H1"/>
    <property type="match status" value="3"/>
</dbReference>
<feature type="domain" description="C3H1-type" evidence="8">
    <location>
        <begin position="31"/>
        <end position="58"/>
    </location>
</feature>
<dbReference type="Gene3D" id="3.30.40.10">
    <property type="entry name" value="Zinc/RING finger domain, C3HC4 (zinc finger)"/>
    <property type="match status" value="1"/>
</dbReference>
<evidence type="ECO:0008006" key="11">
    <source>
        <dbReference type="Google" id="ProtNLM"/>
    </source>
</evidence>
<evidence type="ECO:0000256" key="2">
    <source>
        <dbReference type="ARBA" id="ARBA00022723"/>
    </source>
</evidence>
<name>A0AAN7JZZ0_9MYRT</name>
<evidence type="ECO:0000256" key="4">
    <source>
        <dbReference type="ARBA" id="ARBA00022771"/>
    </source>
</evidence>
<dbReference type="AlphaFoldDB" id="A0AAN7JZZ0"/>
<evidence type="ECO:0000313" key="10">
    <source>
        <dbReference type="Proteomes" id="UP001345219"/>
    </source>
</evidence>
<dbReference type="Proteomes" id="UP001345219">
    <property type="component" value="Chromosome 6"/>
</dbReference>
<dbReference type="Gene3D" id="4.10.1000.10">
    <property type="entry name" value="Zinc finger, CCCH-type"/>
    <property type="match status" value="1"/>
</dbReference>
<accession>A0AAN7JZZ0</accession>
<keyword evidence="5 6" id="KW-0862">Zinc</keyword>
<keyword evidence="3" id="KW-0677">Repeat</keyword>
<sequence length="461" mass="51474">MSMSKSIRCKYYAQGNCYKGENCDFVHERRAQSRNICSYYQKGMCSYGSRCRYEHVKPTRSWHVASTSSSRLHSIDADPAPQDSISKSTFGGVNSSYNCFGDPHLKKSSVPCRLWHGASSSSSALQAKVPVPVPPPLSSKSVLGSLSSSSAPVSASKKPLISDCCNSIGAGELGNSILGRHKYGSICSLKAEGECPQGENCPHIHGDLCSTCGKHCLHPHRPEEREEHTKACEKKKKQLEAIKLSEEIECSVCFDRILSKPTASERKFGILSECDHPFCITCIRNWRRSSSSSGMDINSASKCCPTCRKLSYFIIPSDIWYTTKEEKETIIDNYKARLKSIDCKHFNFGHGNCPFGSSCFYKHTVKPGSYMWIHHRPPPPSVRNSMNMNAMLDVLEQFWSLDELVRDDENNGEDMDCVYDIDYLIDPEDYGFDNDNLSPLDMAFLMHQLGFDSSEASSDGE</sequence>
<dbReference type="PROSITE" id="PS00518">
    <property type="entry name" value="ZF_RING_1"/>
    <property type="match status" value="1"/>
</dbReference>
<dbReference type="SMART" id="SM00356">
    <property type="entry name" value="ZnF_C3H1"/>
    <property type="match status" value="4"/>
</dbReference>
<dbReference type="Pfam" id="PF14608">
    <property type="entry name" value="zf-CCCH_2"/>
    <property type="match status" value="2"/>
</dbReference>
<proteinExistence type="predicted"/>
<evidence type="ECO:0000313" key="9">
    <source>
        <dbReference type="EMBL" id="KAK4756669.1"/>
    </source>
</evidence>